<keyword evidence="4 6" id="KW-1133">Transmembrane helix</keyword>
<evidence type="ECO:0000256" key="1">
    <source>
        <dbReference type="ARBA" id="ARBA00004141"/>
    </source>
</evidence>
<dbReference type="AlphaFoldDB" id="A0A1H0PEX7"/>
<keyword evidence="2 6" id="KW-0813">Transport</keyword>
<gene>
    <name evidence="7" type="ORF">SAMN05660199_03073</name>
</gene>
<dbReference type="OrthoDB" id="9779554at2"/>
<comment type="similarity">
    <text evidence="6">Belongs to the inorganic phosphate transporter (PiT) (TC 2.A.20) family.</text>
</comment>
<dbReference type="RefSeq" id="WP_091246738.1">
    <property type="nucleotide sequence ID" value="NZ_FNIR01000009.1"/>
</dbReference>
<dbReference type="GO" id="GO:0016020">
    <property type="term" value="C:membrane"/>
    <property type="evidence" value="ECO:0007669"/>
    <property type="project" value="UniProtKB-SubCell"/>
</dbReference>
<feature type="transmembrane region" description="Helical" evidence="6">
    <location>
        <begin position="219"/>
        <end position="243"/>
    </location>
</feature>
<keyword evidence="5 6" id="KW-0472">Membrane</keyword>
<evidence type="ECO:0000256" key="3">
    <source>
        <dbReference type="ARBA" id="ARBA00022692"/>
    </source>
</evidence>
<dbReference type="EMBL" id="FNIR01000009">
    <property type="protein sequence ID" value="SDP03657.1"/>
    <property type="molecule type" value="Genomic_DNA"/>
</dbReference>
<keyword evidence="8" id="KW-1185">Reference proteome</keyword>
<feature type="transmembrane region" description="Helical" evidence="6">
    <location>
        <begin position="135"/>
        <end position="160"/>
    </location>
</feature>
<evidence type="ECO:0000256" key="2">
    <source>
        <dbReference type="ARBA" id="ARBA00022448"/>
    </source>
</evidence>
<dbReference type="InterPro" id="IPR001204">
    <property type="entry name" value="Phos_transporter"/>
</dbReference>
<sequence length="418" mass="42283">MDLALWTLVGLIALALLFDYTNGFHDAANSIATVVATRVLKPRWAVAWAAGWNCVAFFFVGTAVANTVGSTVQTEFFGPAVVFAALLGAIVWNFTSWHLGLPTSSSHALVGGLVGAGLAAGGLAAIKGESVEKTALFIVVSPVAGLLLGGLAMTLLRLALRRADVPTTEKRFRILQLASSAAVSLAHGGNDAQKTMGVIAALLVSTGYLQAGADGKLPIPLWVVLVAYAAIAAGTLSGGWRIVRTMGSSITQLRPVSGFAAETAAAVAIFGSTALGAPVSTTHTVAGAITGVGGTNRGATVHWSVFGRLTIAWVVTMPAAGIVAAVGYWLTTALPHPVSAVLVTLVLVVLVGALAVALRAAPKAGDVAPGDDEEMALPLRTGAGSVIDVRGVPASREVLAAGGDLDAAEAAARRPVPL</sequence>
<comment type="subcellular location">
    <subcellularLocation>
        <location evidence="1 6">Membrane</location>
        <topology evidence="1 6">Multi-pass membrane protein</topology>
    </subcellularLocation>
</comment>
<dbReference type="GO" id="GO:0035435">
    <property type="term" value="P:phosphate ion transmembrane transport"/>
    <property type="evidence" value="ECO:0007669"/>
    <property type="project" value="TreeGrafter"/>
</dbReference>
<keyword evidence="3 6" id="KW-0812">Transmembrane</keyword>
<dbReference type="PANTHER" id="PTHR11101:SF80">
    <property type="entry name" value="PHOSPHATE TRANSPORTER"/>
    <property type="match status" value="1"/>
</dbReference>
<dbReference type="GO" id="GO:0005315">
    <property type="term" value="F:phosphate transmembrane transporter activity"/>
    <property type="evidence" value="ECO:0007669"/>
    <property type="project" value="InterPro"/>
</dbReference>
<name>A0A1H0PEX7_9ACTN</name>
<protein>
    <recommendedName>
        <fullName evidence="6">Phosphate transporter</fullName>
    </recommendedName>
</protein>
<keyword evidence="6" id="KW-0592">Phosphate transport</keyword>
<dbReference type="PANTHER" id="PTHR11101">
    <property type="entry name" value="PHOSPHATE TRANSPORTER"/>
    <property type="match status" value="1"/>
</dbReference>
<evidence type="ECO:0000256" key="6">
    <source>
        <dbReference type="RuleBase" id="RU363058"/>
    </source>
</evidence>
<feature type="transmembrane region" description="Helical" evidence="6">
    <location>
        <begin position="107"/>
        <end position="126"/>
    </location>
</feature>
<feature type="transmembrane region" description="Helical" evidence="6">
    <location>
        <begin position="196"/>
        <end position="213"/>
    </location>
</feature>
<feature type="transmembrane region" description="Helical" evidence="6">
    <location>
        <begin position="76"/>
        <end position="95"/>
    </location>
</feature>
<accession>A0A1H0PEX7</accession>
<feature type="transmembrane region" description="Helical" evidence="6">
    <location>
        <begin position="337"/>
        <end position="358"/>
    </location>
</feature>
<proteinExistence type="inferred from homology"/>
<reference evidence="8" key="1">
    <citation type="submission" date="2016-10" db="EMBL/GenBank/DDBJ databases">
        <authorList>
            <person name="Varghese N."/>
            <person name="Submissions S."/>
        </authorList>
    </citation>
    <scope>NUCLEOTIDE SEQUENCE [LARGE SCALE GENOMIC DNA]</scope>
    <source>
        <strain evidence="8">DSM 45843</strain>
    </source>
</reference>
<feature type="transmembrane region" description="Helical" evidence="6">
    <location>
        <begin position="46"/>
        <end position="64"/>
    </location>
</feature>
<evidence type="ECO:0000313" key="7">
    <source>
        <dbReference type="EMBL" id="SDP03657.1"/>
    </source>
</evidence>
<feature type="transmembrane region" description="Helical" evidence="6">
    <location>
        <begin position="311"/>
        <end position="331"/>
    </location>
</feature>
<evidence type="ECO:0000256" key="5">
    <source>
        <dbReference type="ARBA" id="ARBA00023136"/>
    </source>
</evidence>
<organism evidence="7 8">
    <name type="scientific">Klenkia soli</name>
    <dbReference type="NCBI Taxonomy" id="1052260"/>
    <lineage>
        <taxon>Bacteria</taxon>
        <taxon>Bacillati</taxon>
        <taxon>Actinomycetota</taxon>
        <taxon>Actinomycetes</taxon>
        <taxon>Geodermatophilales</taxon>
        <taxon>Geodermatophilaceae</taxon>
        <taxon>Klenkia</taxon>
    </lineage>
</organism>
<dbReference type="Pfam" id="PF01384">
    <property type="entry name" value="PHO4"/>
    <property type="match status" value="2"/>
</dbReference>
<dbReference type="STRING" id="1052260.SAMN05660199_03073"/>
<dbReference type="Proteomes" id="UP000199088">
    <property type="component" value="Unassembled WGS sequence"/>
</dbReference>
<evidence type="ECO:0000256" key="4">
    <source>
        <dbReference type="ARBA" id="ARBA00022989"/>
    </source>
</evidence>
<evidence type="ECO:0000313" key="8">
    <source>
        <dbReference type="Proteomes" id="UP000199088"/>
    </source>
</evidence>